<dbReference type="Proteomes" id="UP001318860">
    <property type="component" value="Unassembled WGS sequence"/>
</dbReference>
<dbReference type="InterPro" id="IPR007493">
    <property type="entry name" value="DUF538"/>
</dbReference>
<reference evidence="2 3" key="1">
    <citation type="journal article" date="2021" name="Comput. Struct. Biotechnol. J.">
        <title>De novo genome assembly of the potent medicinal plant Rehmannia glutinosa using nanopore technology.</title>
        <authorList>
            <person name="Ma L."/>
            <person name="Dong C."/>
            <person name="Song C."/>
            <person name="Wang X."/>
            <person name="Zheng X."/>
            <person name="Niu Y."/>
            <person name="Chen S."/>
            <person name="Feng W."/>
        </authorList>
    </citation>
    <scope>NUCLEOTIDE SEQUENCE [LARGE SCALE GENOMIC DNA]</scope>
    <source>
        <strain evidence="2">DH-2019</strain>
    </source>
</reference>
<dbReference type="Gene3D" id="2.30.240.10">
    <property type="entry name" value="At5g01610-like"/>
    <property type="match status" value="1"/>
</dbReference>
<keyword evidence="1" id="KW-0732">Signal</keyword>
<accession>A0ABR0VVI7</accession>
<dbReference type="EMBL" id="JABTTQ020000793">
    <property type="protein sequence ID" value="KAK6137815.1"/>
    <property type="molecule type" value="Genomic_DNA"/>
</dbReference>
<evidence type="ECO:0000313" key="3">
    <source>
        <dbReference type="Proteomes" id="UP001318860"/>
    </source>
</evidence>
<evidence type="ECO:0000313" key="2">
    <source>
        <dbReference type="EMBL" id="KAK6137815.1"/>
    </source>
</evidence>
<feature type="chain" id="PRO_5046620023" evidence="1">
    <location>
        <begin position="23"/>
        <end position="193"/>
    </location>
</feature>
<dbReference type="InterPro" id="IPR036758">
    <property type="entry name" value="At5g01610-like"/>
</dbReference>
<dbReference type="SUPFAM" id="SSF141562">
    <property type="entry name" value="At5g01610-like"/>
    <property type="match status" value="1"/>
</dbReference>
<feature type="signal peptide" evidence="1">
    <location>
        <begin position="1"/>
        <end position="22"/>
    </location>
</feature>
<dbReference type="PANTHER" id="PTHR31676">
    <property type="entry name" value="T31J12.3 PROTEIN-RELATED"/>
    <property type="match status" value="1"/>
</dbReference>
<name>A0ABR0VVI7_REHGL</name>
<gene>
    <name evidence="2" type="ORF">DH2020_028440</name>
</gene>
<dbReference type="PANTHER" id="PTHR31676:SF197">
    <property type="entry name" value="DUF538 DOMAIN-CONTAINING PROTEIN"/>
    <property type="match status" value="1"/>
</dbReference>
<organism evidence="2 3">
    <name type="scientific">Rehmannia glutinosa</name>
    <name type="common">Chinese foxglove</name>
    <dbReference type="NCBI Taxonomy" id="99300"/>
    <lineage>
        <taxon>Eukaryota</taxon>
        <taxon>Viridiplantae</taxon>
        <taxon>Streptophyta</taxon>
        <taxon>Embryophyta</taxon>
        <taxon>Tracheophyta</taxon>
        <taxon>Spermatophyta</taxon>
        <taxon>Magnoliopsida</taxon>
        <taxon>eudicotyledons</taxon>
        <taxon>Gunneridae</taxon>
        <taxon>Pentapetalae</taxon>
        <taxon>asterids</taxon>
        <taxon>lamiids</taxon>
        <taxon>Lamiales</taxon>
        <taxon>Orobanchaceae</taxon>
        <taxon>Rehmannieae</taxon>
        <taxon>Rehmannia</taxon>
    </lineage>
</organism>
<dbReference type="Pfam" id="PF04398">
    <property type="entry name" value="DUF538"/>
    <property type="match status" value="1"/>
</dbReference>
<evidence type="ECO:0000256" key="1">
    <source>
        <dbReference type="SAM" id="SignalP"/>
    </source>
</evidence>
<comment type="caution">
    <text evidence="2">The sequence shown here is derived from an EMBL/GenBank/DDBJ whole genome shotgun (WGS) entry which is preliminary data.</text>
</comment>
<sequence length="193" mass="21155">MASHNHPIIAMLLILALTLATAEENSQSSQVTSFYDVLTSNGLPIGLFPKGISDFSVDPESGRFQLNLLSPFPCDANFETRVRYDCNITGSLSYGRIANLSGVSAEELFLWLPVKGIQVDIPSSGLIYFDVGVLSKQFSLSLFDTPKDCNAIENGGGENDVVLFDGERVRIVENESGKFVRKRVMDQEQRAVS</sequence>
<proteinExistence type="predicted"/>
<keyword evidence="3" id="KW-1185">Reference proteome</keyword>
<protein>
    <submittedName>
        <fullName evidence="2">Uncharacterized protein</fullName>
    </submittedName>
</protein>